<reference evidence="10 11" key="2">
    <citation type="submission" date="2018-11" db="EMBL/GenBank/DDBJ databases">
        <authorList>
            <consortium name="Pathogen Informatics"/>
        </authorList>
    </citation>
    <scope>NUCLEOTIDE SEQUENCE [LARGE SCALE GENOMIC DNA]</scope>
    <source>
        <strain evidence="10 11">Egypt</strain>
    </source>
</reference>
<evidence type="ECO:0000256" key="4">
    <source>
        <dbReference type="ARBA" id="ARBA00022729"/>
    </source>
</evidence>
<evidence type="ECO:0000313" key="12">
    <source>
        <dbReference type="WBParaSite" id="ECPE_0000012701-mRNA-1"/>
    </source>
</evidence>
<sequence>MVDSMAEVKLTSTPQVICFKVPDGFDWPLYMLRDIFVNLNLQASPVTYVEDIRPISPLFSLTVRELHTQHVSDTSAAISSLCAQTNVDNSDGSFLFQLWSNIFSSPVLYQGKTLTSVNEINFTIPAFPSPCLVVCRDAGQLVIPSTLHVNVTSMFNEINLFKCVLGLITVILSDYLSQTIGFYYLSGVSMTVVGSLVIALILFIRMLPLRRSGTVLQGLLILLGSTFSLSCMLLEYVRSTMFDLLMDNAEYTTVYVVLVAFLSFVFLYWFRLPDLLVERYPRTSVVMRYTLRVFGATLFIYSLYLPFDEVSMGRSLLAFISSQFVSQTDPSSNWSRSVNSYAPKLVRLFLILCVVLFSDLCDCWRSSSPRGRGRKRRSGRFPIADGDIYESVTMIPGSPWASSSPYQPVTGEHFSPAFIPRTPRTTGRPSIGVPYEVNKSYPRGSRQSFGLYKNGYYPGPVDDLLTDDEED</sequence>
<keyword evidence="3 9" id="KW-0812">Transmembrane</keyword>
<reference evidence="12" key="1">
    <citation type="submission" date="2016-06" db="UniProtKB">
        <authorList>
            <consortium name="WormBaseParasite"/>
        </authorList>
    </citation>
    <scope>IDENTIFICATION</scope>
</reference>
<evidence type="ECO:0000256" key="9">
    <source>
        <dbReference type="SAM" id="Phobius"/>
    </source>
</evidence>
<comment type="similarity">
    <text evidence="2">Belongs to the NEMP family.</text>
</comment>
<evidence type="ECO:0000256" key="5">
    <source>
        <dbReference type="ARBA" id="ARBA00022989"/>
    </source>
</evidence>
<evidence type="ECO:0000313" key="11">
    <source>
        <dbReference type="Proteomes" id="UP000272942"/>
    </source>
</evidence>
<keyword evidence="7" id="KW-0539">Nucleus</keyword>
<dbReference type="PANTHER" id="PTHR13598:SF1">
    <property type="entry name" value="AT07567P-RELATED"/>
    <property type="match status" value="1"/>
</dbReference>
<evidence type="ECO:0000256" key="3">
    <source>
        <dbReference type="ARBA" id="ARBA00022692"/>
    </source>
</evidence>
<feature type="transmembrane region" description="Helical" evidence="9">
    <location>
        <begin position="182"/>
        <end position="204"/>
    </location>
</feature>
<keyword evidence="6 9" id="KW-0472">Membrane</keyword>
<keyword evidence="11" id="KW-1185">Reference proteome</keyword>
<gene>
    <name evidence="10" type="ORF">ECPE_LOCUS128</name>
</gene>
<evidence type="ECO:0000256" key="7">
    <source>
        <dbReference type="ARBA" id="ARBA00023242"/>
    </source>
</evidence>
<organism evidence="12">
    <name type="scientific">Echinostoma caproni</name>
    <dbReference type="NCBI Taxonomy" id="27848"/>
    <lineage>
        <taxon>Eukaryota</taxon>
        <taxon>Metazoa</taxon>
        <taxon>Spiralia</taxon>
        <taxon>Lophotrochozoa</taxon>
        <taxon>Platyhelminthes</taxon>
        <taxon>Trematoda</taxon>
        <taxon>Digenea</taxon>
        <taxon>Plagiorchiida</taxon>
        <taxon>Echinostomata</taxon>
        <taxon>Echinostomatoidea</taxon>
        <taxon>Echinostomatidae</taxon>
        <taxon>Echinostoma</taxon>
    </lineage>
</organism>
<dbReference type="OrthoDB" id="6239296at2759"/>
<proteinExistence type="inferred from homology"/>
<feature type="transmembrane region" description="Helical" evidence="9">
    <location>
        <begin position="249"/>
        <end position="269"/>
    </location>
</feature>
<evidence type="ECO:0000313" key="10">
    <source>
        <dbReference type="EMBL" id="VDP19082.1"/>
    </source>
</evidence>
<evidence type="ECO:0000256" key="2">
    <source>
        <dbReference type="ARBA" id="ARBA00005748"/>
    </source>
</evidence>
<dbReference type="WBParaSite" id="ECPE_0000012701-mRNA-1">
    <property type="protein sequence ID" value="ECPE_0000012701-mRNA-1"/>
    <property type="gene ID" value="ECPE_0000012701"/>
</dbReference>
<dbReference type="InterPro" id="IPR019358">
    <property type="entry name" value="NEMP_fam"/>
</dbReference>
<evidence type="ECO:0000256" key="1">
    <source>
        <dbReference type="ARBA" id="ARBA00004575"/>
    </source>
</evidence>
<dbReference type="EMBL" id="UZAN01000346">
    <property type="protein sequence ID" value="VDP19082.1"/>
    <property type="molecule type" value="Genomic_DNA"/>
</dbReference>
<evidence type="ECO:0000256" key="6">
    <source>
        <dbReference type="ARBA" id="ARBA00023136"/>
    </source>
</evidence>
<feature type="region of interest" description="Disordered" evidence="8">
    <location>
        <begin position="417"/>
        <end position="436"/>
    </location>
</feature>
<dbReference type="Proteomes" id="UP000272942">
    <property type="component" value="Unassembled WGS sequence"/>
</dbReference>
<feature type="transmembrane region" description="Helical" evidence="9">
    <location>
        <begin position="289"/>
        <end position="307"/>
    </location>
</feature>
<keyword evidence="4" id="KW-0732">Signal</keyword>
<feature type="transmembrane region" description="Helical" evidence="9">
    <location>
        <begin position="216"/>
        <end position="237"/>
    </location>
</feature>
<dbReference type="AlphaFoldDB" id="A0A182ZZJ3"/>
<comment type="subcellular location">
    <subcellularLocation>
        <location evidence="1">Nucleus inner membrane</location>
        <topology evidence="1">Multi-pass membrane protein</topology>
        <orientation evidence="1">Nucleoplasmic side</orientation>
    </subcellularLocation>
</comment>
<keyword evidence="5 9" id="KW-1133">Transmembrane helix</keyword>
<dbReference type="Pfam" id="PF10225">
    <property type="entry name" value="NEMP"/>
    <property type="match status" value="1"/>
</dbReference>
<dbReference type="PANTHER" id="PTHR13598">
    <property type="entry name" value="AT07567P-RELATED"/>
    <property type="match status" value="1"/>
</dbReference>
<name>A0A182ZZJ3_9TREM</name>
<evidence type="ECO:0000256" key="8">
    <source>
        <dbReference type="SAM" id="MobiDB-lite"/>
    </source>
</evidence>
<dbReference type="GO" id="GO:0005637">
    <property type="term" value="C:nuclear inner membrane"/>
    <property type="evidence" value="ECO:0007669"/>
    <property type="project" value="UniProtKB-SubCell"/>
</dbReference>
<accession>A0A182ZZJ3</accession>
<protein>
    <submittedName>
        <fullName evidence="12">Transmembrane protein</fullName>
    </submittedName>
</protein>